<dbReference type="EMBL" id="CP078077">
    <property type="protein sequence ID" value="UPL15950.1"/>
    <property type="molecule type" value="Genomic_DNA"/>
</dbReference>
<evidence type="ECO:0000313" key="3">
    <source>
        <dbReference type="Proteomes" id="UP000831963"/>
    </source>
</evidence>
<organism evidence="2 3">
    <name type="scientific">Microbacterium galbinum</name>
    <dbReference type="NCBI Taxonomy" id="2851646"/>
    <lineage>
        <taxon>Bacteria</taxon>
        <taxon>Bacillati</taxon>
        <taxon>Actinomycetota</taxon>
        <taxon>Actinomycetes</taxon>
        <taxon>Micrococcales</taxon>
        <taxon>Microbacteriaceae</taxon>
        <taxon>Microbacterium</taxon>
    </lineage>
</organism>
<evidence type="ECO:0000256" key="1">
    <source>
        <dbReference type="SAM" id="Coils"/>
    </source>
</evidence>
<dbReference type="RefSeq" id="WP_247956383.1">
    <property type="nucleotide sequence ID" value="NZ_CP078077.1"/>
</dbReference>
<evidence type="ECO:0000313" key="2">
    <source>
        <dbReference type="EMBL" id="UPL15950.1"/>
    </source>
</evidence>
<reference evidence="2 3" key="1">
    <citation type="submission" date="2021-06" db="EMBL/GenBank/DDBJ databases">
        <title>Genome-based taxonomic framework of Microbacterium strains isolated from marine environment, the description of four new species and reclassification of four preexisting species.</title>
        <authorList>
            <person name="Lee S.D."/>
            <person name="Kim S.-M."/>
            <person name="Byeon Y.-S."/>
            <person name="Yang H.L."/>
            <person name="Kim I.S."/>
        </authorList>
    </citation>
    <scope>NUCLEOTIDE SEQUENCE [LARGE SCALE GENOMIC DNA]</scope>
    <source>
        <strain evidence="2 3">SSW1-36</strain>
    </source>
</reference>
<sequence length="589" mass="63769">MTFSDYAWGIEEVPDAVVLREACDRIDARAAGVLAAMTGVKRLWGNVDLVFSVSGAETVNQAMAGPELSTALFAANIGRGCTALGYLADEYEALSRRRKALVERVAAMRKRLADAEESSATSQVSSEFGMVAESDLLAAQSAADDLLADIAKFHRDLDDAEDAFETDLSRVAVDDVIPALDGTPFTARVSQWSPAGEPGSATDVLERLLADSVTERLDWMLSVSAAEARQWLDDNPDFWNNVEMVDPDQIAQWWADLASRSKGVPGAWESGPVAALTVAVPALIGSLNGVPALDRVTANRTAAPDWITAAREDLQDPDLDAAKRAFLLNEIAYLEHSIAGDVQLYLYDRDASRVVEMVGTPSADTTDVVTYSPGTFTSMNDFYQGGVQQIADYLTEGAPGTVVFVVKEGEFPGENLDRGGMNMLRIGEDNDPDRATVAGTELAAFEAGMRTDPSFATAEQIGIGHSWGLTHITASEIAGTEYDQVISLAGAGVPEEWRANPDTEYTDLSYRDLLQRAQEGGAVWEGRYPRVIPAFDHGDFYRGPDDAVLDDGKFTTNDLQVLGENHNLISQNVDDNRQLLKDLTKLVER</sequence>
<feature type="coiled-coil region" evidence="1">
    <location>
        <begin position="91"/>
        <end position="118"/>
    </location>
</feature>
<dbReference type="Gene3D" id="1.20.1600.10">
    <property type="entry name" value="Outer membrane efflux proteins (OEP)"/>
    <property type="match status" value="1"/>
</dbReference>
<dbReference type="SUPFAM" id="SSF56954">
    <property type="entry name" value="Outer membrane efflux proteins (OEP)"/>
    <property type="match status" value="1"/>
</dbReference>
<accession>A0ABY4IW53</accession>
<protein>
    <submittedName>
        <fullName evidence="2">DivIVA domain-containing protein</fullName>
    </submittedName>
</protein>
<keyword evidence="1" id="KW-0175">Coiled coil</keyword>
<keyword evidence="3" id="KW-1185">Reference proteome</keyword>
<proteinExistence type="predicted"/>
<dbReference type="Proteomes" id="UP000831963">
    <property type="component" value="Chromosome"/>
</dbReference>
<name>A0ABY4IW53_9MICO</name>
<gene>
    <name evidence="2" type="ORF">KV396_16375</name>
</gene>